<reference evidence="2 4" key="1">
    <citation type="submission" date="2020-11" db="EMBL/GenBank/DDBJ databases">
        <title>Enhanced detection system for hospital associated transmission using whole genome sequencing surveillance.</title>
        <authorList>
            <person name="Harrison L.H."/>
            <person name="Van Tyne D."/>
            <person name="Marsh J.W."/>
            <person name="Griffith M.P."/>
            <person name="Snyder D.J."/>
            <person name="Cooper V.S."/>
            <person name="Mustapha M."/>
        </authorList>
    </citation>
    <scope>NUCLEOTIDE SEQUENCE [LARGE SCALE GENOMIC DNA]</scope>
    <source>
        <strain evidence="2 4">BC00020</strain>
    </source>
</reference>
<dbReference type="Proteomes" id="UP001171620">
    <property type="component" value="Unassembled WGS sequence"/>
</dbReference>
<accession>A0AAQ1M9L8</accession>
<dbReference type="EMBL" id="JADVKH010000011">
    <property type="protein sequence ID" value="MBJ9686877.1"/>
    <property type="molecule type" value="Genomic_DNA"/>
</dbReference>
<name>A0AAQ1M9L8_BURVI</name>
<reference evidence="3" key="2">
    <citation type="submission" date="2023-07" db="EMBL/GenBank/DDBJ databases">
        <title>A collection of bacterial strains from the Burkholderia cepacia Research Laboratory and Repository.</title>
        <authorList>
            <person name="Lipuma J."/>
            <person name="Spilker T."/>
            <person name="Caverly L."/>
        </authorList>
    </citation>
    <scope>NUCLEOTIDE SEQUENCE</scope>
    <source>
        <strain evidence="3">AU44268</strain>
    </source>
</reference>
<protein>
    <submittedName>
        <fullName evidence="3">Uncharacterized protein</fullName>
    </submittedName>
</protein>
<dbReference type="EMBL" id="JAUJRV010000032">
    <property type="protein sequence ID" value="MDN7798603.1"/>
    <property type="molecule type" value="Genomic_DNA"/>
</dbReference>
<keyword evidence="4" id="KW-1185">Reference proteome</keyword>
<gene>
    <name evidence="2" type="ORF">I5589_07280</name>
    <name evidence="3" type="ORF">QZM33_27075</name>
</gene>
<dbReference type="GeneID" id="45684039"/>
<evidence type="ECO:0000313" key="3">
    <source>
        <dbReference type="EMBL" id="MDN7798603.1"/>
    </source>
</evidence>
<dbReference type="Proteomes" id="UP000808215">
    <property type="component" value="Unassembled WGS sequence"/>
</dbReference>
<dbReference type="RefSeq" id="WP_080484201.1">
    <property type="nucleotide sequence ID" value="NZ_CAAAFK010000003.1"/>
</dbReference>
<proteinExistence type="predicted"/>
<evidence type="ECO:0000313" key="4">
    <source>
        <dbReference type="Proteomes" id="UP000808215"/>
    </source>
</evidence>
<evidence type="ECO:0000313" key="5">
    <source>
        <dbReference type="Proteomes" id="UP001171620"/>
    </source>
</evidence>
<evidence type="ECO:0000313" key="2">
    <source>
        <dbReference type="EMBL" id="MBJ9686877.1"/>
    </source>
</evidence>
<evidence type="ECO:0000256" key="1">
    <source>
        <dbReference type="SAM" id="SignalP"/>
    </source>
</evidence>
<dbReference type="AlphaFoldDB" id="A0AAQ1M9L8"/>
<feature type="chain" id="PRO_5043039977" evidence="1">
    <location>
        <begin position="23"/>
        <end position="176"/>
    </location>
</feature>
<comment type="caution">
    <text evidence="3">The sequence shown here is derived from an EMBL/GenBank/DDBJ whole genome shotgun (WGS) entry which is preliminary data.</text>
</comment>
<keyword evidence="1" id="KW-0732">Signal</keyword>
<sequence length="176" mass="19785">MRKLFITLILTITSLILPDVFAKSSNSQRNHAYTGVKIAYATSELTKCSFQYSPINFCDDEHVAAYNNTLNSAPANFNGHYIILARPEFEKYHQKSVVAIDTQSGLAYPLPIDSFSGFMHGRPTAKDGGQISYSINSNKVCIRGAILVYRSFEEGNFCFEFVGDKFIGHHTEYMYP</sequence>
<organism evidence="3 5">
    <name type="scientific">Burkholderia vietnamiensis</name>
    <dbReference type="NCBI Taxonomy" id="60552"/>
    <lineage>
        <taxon>Bacteria</taxon>
        <taxon>Pseudomonadati</taxon>
        <taxon>Pseudomonadota</taxon>
        <taxon>Betaproteobacteria</taxon>
        <taxon>Burkholderiales</taxon>
        <taxon>Burkholderiaceae</taxon>
        <taxon>Burkholderia</taxon>
        <taxon>Burkholderia cepacia complex</taxon>
    </lineage>
</organism>
<feature type="signal peptide" evidence="1">
    <location>
        <begin position="1"/>
        <end position="22"/>
    </location>
</feature>